<gene>
    <name evidence="1" type="ORF">O6H91_11G050100</name>
</gene>
<proteinExistence type="predicted"/>
<keyword evidence="2" id="KW-1185">Reference proteome</keyword>
<sequence>MMMAKAGFHINQRSFEPLHIVTGRQIQGNESNSTRGYKDVSLHQKPRYAIVRRVPNTFSQCITMEKLSKGIDLRLARQQHSEYIRVLKELVDEVIELPMDDAYPDCPFVEDTAVVSGSTALVTRPGAASRRGEVEVVRETLKFLGLKVFEVCSPGLLDGGDVLHVDGMLLVGKSRRTNDEGVQALASAFPEMQVVPVEVSEGLHLKSVLSFVGQHTLVVEETHNAQEMVRIIQQACMLESIMVSIPGAANVLRVGNTIVYPSFYGRDWESQYMLFAEKVIPVDISEFHKGDGGLTCLSIIIP</sequence>
<evidence type="ECO:0000313" key="1">
    <source>
        <dbReference type="EMBL" id="KAJ7538485.1"/>
    </source>
</evidence>
<name>A0ACC2C8Z8_DIPCM</name>
<accession>A0ACC2C8Z8</accession>
<evidence type="ECO:0000313" key="2">
    <source>
        <dbReference type="Proteomes" id="UP001162992"/>
    </source>
</evidence>
<comment type="caution">
    <text evidence="1">The sequence shown here is derived from an EMBL/GenBank/DDBJ whole genome shotgun (WGS) entry which is preliminary data.</text>
</comment>
<organism evidence="1 2">
    <name type="scientific">Diphasiastrum complanatum</name>
    <name type="common">Issler's clubmoss</name>
    <name type="synonym">Lycopodium complanatum</name>
    <dbReference type="NCBI Taxonomy" id="34168"/>
    <lineage>
        <taxon>Eukaryota</taxon>
        <taxon>Viridiplantae</taxon>
        <taxon>Streptophyta</taxon>
        <taxon>Embryophyta</taxon>
        <taxon>Tracheophyta</taxon>
        <taxon>Lycopodiopsida</taxon>
        <taxon>Lycopodiales</taxon>
        <taxon>Lycopodiaceae</taxon>
        <taxon>Lycopodioideae</taxon>
        <taxon>Diphasiastrum</taxon>
    </lineage>
</organism>
<reference evidence="2" key="1">
    <citation type="journal article" date="2024" name="Proc. Natl. Acad. Sci. U.S.A.">
        <title>Extraordinary preservation of gene collinearity over three hundred million years revealed in homosporous lycophytes.</title>
        <authorList>
            <person name="Li C."/>
            <person name="Wickell D."/>
            <person name="Kuo L.Y."/>
            <person name="Chen X."/>
            <person name="Nie B."/>
            <person name="Liao X."/>
            <person name="Peng D."/>
            <person name="Ji J."/>
            <person name="Jenkins J."/>
            <person name="Williams M."/>
            <person name="Shu S."/>
            <person name="Plott C."/>
            <person name="Barry K."/>
            <person name="Rajasekar S."/>
            <person name="Grimwood J."/>
            <person name="Han X."/>
            <person name="Sun S."/>
            <person name="Hou Z."/>
            <person name="He W."/>
            <person name="Dai G."/>
            <person name="Sun C."/>
            <person name="Schmutz J."/>
            <person name="Leebens-Mack J.H."/>
            <person name="Li F.W."/>
            <person name="Wang L."/>
        </authorList>
    </citation>
    <scope>NUCLEOTIDE SEQUENCE [LARGE SCALE GENOMIC DNA]</scope>
    <source>
        <strain evidence="2">cv. PW_Plant_1</strain>
    </source>
</reference>
<dbReference type="Proteomes" id="UP001162992">
    <property type="component" value="Chromosome 11"/>
</dbReference>
<protein>
    <submittedName>
        <fullName evidence="1">Uncharacterized protein</fullName>
    </submittedName>
</protein>
<dbReference type="EMBL" id="CM055102">
    <property type="protein sequence ID" value="KAJ7538485.1"/>
    <property type="molecule type" value="Genomic_DNA"/>
</dbReference>